<dbReference type="GO" id="GO:0003700">
    <property type="term" value="F:DNA-binding transcription factor activity"/>
    <property type="evidence" value="ECO:0007669"/>
    <property type="project" value="InterPro"/>
</dbReference>
<gene>
    <name evidence="5" type="ORF">IX39_08270</name>
</gene>
<evidence type="ECO:0000256" key="3">
    <source>
        <dbReference type="ARBA" id="ARBA00023163"/>
    </source>
</evidence>
<dbReference type="Gene3D" id="1.10.10.60">
    <property type="entry name" value="Homeodomain-like"/>
    <property type="match status" value="1"/>
</dbReference>
<dbReference type="eggNOG" id="COG2207">
    <property type="taxonomic scope" value="Bacteria"/>
</dbReference>
<proteinExistence type="predicted"/>
<dbReference type="SMART" id="SM00342">
    <property type="entry name" value="HTH_ARAC"/>
    <property type="match status" value="1"/>
</dbReference>
<evidence type="ECO:0000313" key="5">
    <source>
        <dbReference type="EMBL" id="KFF00619.1"/>
    </source>
</evidence>
<organism evidence="5 6">
    <name type="scientific">Chryseobacterium formosense</name>
    <dbReference type="NCBI Taxonomy" id="236814"/>
    <lineage>
        <taxon>Bacteria</taxon>
        <taxon>Pseudomonadati</taxon>
        <taxon>Bacteroidota</taxon>
        <taxon>Flavobacteriia</taxon>
        <taxon>Flavobacteriales</taxon>
        <taxon>Weeksellaceae</taxon>
        <taxon>Chryseobacterium group</taxon>
        <taxon>Chryseobacterium</taxon>
    </lineage>
</organism>
<dbReference type="STRING" id="236814.IX39_08270"/>
<dbReference type="InterPro" id="IPR018060">
    <property type="entry name" value="HTH_AraC"/>
</dbReference>
<dbReference type="PROSITE" id="PS01124">
    <property type="entry name" value="HTH_ARAC_FAMILY_2"/>
    <property type="match status" value="1"/>
</dbReference>
<name>A0A085Z855_9FLAO</name>
<feature type="domain" description="HTH araC/xylS-type" evidence="4">
    <location>
        <begin position="196"/>
        <end position="301"/>
    </location>
</feature>
<dbReference type="OrthoDB" id="2600165at2"/>
<dbReference type="EMBL" id="JPRP01000001">
    <property type="protein sequence ID" value="KFF00619.1"/>
    <property type="molecule type" value="Genomic_DNA"/>
</dbReference>
<accession>A0A085Z855</accession>
<comment type="caution">
    <text evidence="5">The sequence shown here is derived from an EMBL/GenBank/DDBJ whole genome shotgun (WGS) entry which is preliminary data.</text>
</comment>
<reference evidence="5 6" key="1">
    <citation type="submission" date="2014-07" db="EMBL/GenBank/DDBJ databases">
        <title>Genome of Chryseobacterium formosense LMG 24722.</title>
        <authorList>
            <person name="Pipes S.E."/>
            <person name="Stropko S.J."/>
            <person name="Newman J.D."/>
        </authorList>
    </citation>
    <scope>NUCLEOTIDE SEQUENCE [LARGE SCALE GENOMIC DNA]</scope>
    <source>
        <strain evidence="5 6">LMG 24722</strain>
    </source>
</reference>
<dbReference type="Proteomes" id="UP000028713">
    <property type="component" value="Unassembled WGS sequence"/>
</dbReference>
<evidence type="ECO:0000256" key="1">
    <source>
        <dbReference type="ARBA" id="ARBA00023015"/>
    </source>
</evidence>
<keyword evidence="2" id="KW-0238">DNA-binding</keyword>
<evidence type="ECO:0000259" key="4">
    <source>
        <dbReference type="PROSITE" id="PS01124"/>
    </source>
</evidence>
<dbReference type="RefSeq" id="WP_034675054.1">
    <property type="nucleotide sequence ID" value="NZ_FPAP01000001.1"/>
</dbReference>
<dbReference type="GO" id="GO:0043565">
    <property type="term" value="F:sequence-specific DNA binding"/>
    <property type="evidence" value="ECO:0007669"/>
    <property type="project" value="InterPro"/>
</dbReference>
<dbReference type="Pfam" id="PF12833">
    <property type="entry name" value="HTH_18"/>
    <property type="match status" value="1"/>
</dbReference>
<evidence type="ECO:0000256" key="2">
    <source>
        <dbReference type="ARBA" id="ARBA00023125"/>
    </source>
</evidence>
<sequence length="303" mass="34672">MQVIHSLSEFHRLLSIPPPLHPLVSVVQVSELHAIASEIWKKFSTDFYTISLKKNIQSKIKYGQHYYDFDSGTMTFIAPKQVQSIEAESTNEFNGTSGSGYALMFHPDFLAKHPLAGNIKNYNFFSYSLSEALHLSEKEESNVIAIFKKIEEEYQHIDQHTQAVILSQIDLLLNYSNRFYGRQFITRKAVNDSLLIKVEHFIADYFNSEKPLQQGILTVEYLAGQLNLSANYLSDALRSLTGQSAQQHIHEKLIAKAKEYLTTSNLTVSEIAFSLGFERPQSFNKLFKNKTEMSPLEFREAFN</sequence>
<dbReference type="InterPro" id="IPR009057">
    <property type="entry name" value="Homeodomain-like_sf"/>
</dbReference>
<evidence type="ECO:0000313" key="6">
    <source>
        <dbReference type="Proteomes" id="UP000028713"/>
    </source>
</evidence>
<protein>
    <submittedName>
        <fullName evidence="5">AraC family transcriptional regulator</fullName>
    </submittedName>
</protein>
<keyword evidence="6" id="KW-1185">Reference proteome</keyword>
<dbReference type="PANTHER" id="PTHR43280:SF32">
    <property type="entry name" value="TRANSCRIPTIONAL REGULATORY PROTEIN"/>
    <property type="match status" value="1"/>
</dbReference>
<dbReference type="SUPFAM" id="SSF46689">
    <property type="entry name" value="Homeodomain-like"/>
    <property type="match status" value="1"/>
</dbReference>
<keyword evidence="3" id="KW-0804">Transcription</keyword>
<keyword evidence="1" id="KW-0805">Transcription regulation</keyword>
<dbReference type="AlphaFoldDB" id="A0A085Z855"/>
<dbReference type="PANTHER" id="PTHR43280">
    <property type="entry name" value="ARAC-FAMILY TRANSCRIPTIONAL REGULATOR"/>
    <property type="match status" value="1"/>
</dbReference>